<evidence type="ECO:0000256" key="10">
    <source>
        <dbReference type="SAM" id="Phobius"/>
    </source>
</evidence>
<dbReference type="GO" id="GO:0006078">
    <property type="term" value="P:(1-&gt;6)-beta-D-glucan biosynthetic process"/>
    <property type="evidence" value="ECO:0007669"/>
    <property type="project" value="TreeGrafter"/>
</dbReference>
<keyword evidence="8" id="KW-0961">Cell wall biogenesis/degradation</keyword>
<evidence type="ECO:0000313" key="12">
    <source>
        <dbReference type="EMBL" id="KAJ3487282.1"/>
    </source>
</evidence>
<sequence>MSSQWPAHTGDSGESNPFSSSSGSSIPDEHMSAPRTPQTSTFESPLLPPQDSRDQPPSIRSQSRSFSAANFISSPLNPNALHATTRSRPASRGSTHFNRIASEESQALASQFSSLGSGQRGSMVLYRLASEEPNEMLLPPKTLHNRDSVASSSGDSIFSLSSDSKYPSGVVTGQRGFVPYAYDPDLDMKDDADEDDFLHRPEFGDDKKTFWSWRGFLNVGVLVGLIAALLTLFICYPVLNFVRNNARNLAIDGNIRINGTGQAPVLFQLPELIDPDTPEEAKTRRGFDGEDYELVFSDEFNLDGRTFNPGDDPFWEAVDIWYGATADLEWYDPSQVTTKDGSLIITMDQVADPSLNHMLSYKSGMLQSWNKFCFTTGYIEVSVVLPGPDSNTQGYWPGIWTMGNLGRPGYGATTDGTWPYSYNDCDLGTFPNQTLRDHSGPAAALHSDFSRDKYNMELSWLPGQKLSSCTCPGEEHPGPDVTKGRGAPEIDIFEAERNKTAGSVGQIVSQSSQFAPFAHDYLYKNDTQDSYWIRDAGMTRPNTYSQQAVSTLTTLPDNMFQGSGEVFTTLGFEYWSNPKNPEEGFITWQTEGTPRVTVGAAAIGPDQGADGAGISKRLISEEPMAIILNVGISQNWQTIDLSTMIFPAIMKVDYVRVYQRKGHANIGCDPPDYPTAEYISNHMEAYTTPPLGAGYPWPKNQLVRPFRDMLYFDLDVPDPELLFPGLYSPLCFVDLSALASYSTMADASFRS</sequence>
<dbReference type="GO" id="GO:0015926">
    <property type="term" value="F:glucosidase activity"/>
    <property type="evidence" value="ECO:0007669"/>
    <property type="project" value="TreeGrafter"/>
</dbReference>
<evidence type="ECO:0000256" key="5">
    <source>
        <dbReference type="ARBA" id="ARBA00022989"/>
    </source>
</evidence>
<dbReference type="FunFam" id="2.60.120.200:FF:000135">
    <property type="entry name" value="Related to KRE6-glucan synthase subunit"/>
    <property type="match status" value="1"/>
</dbReference>
<evidence type="ECO:0000256" key="7">
    <source>
        <dbReference type="ARBA" id="ARBA00023180"/>
    </source>
</evidence>
<keyword evidence="13" id="KW-1185">Reference proteome</keyword>
<evidence type="ECO:0000256" key="8">
    <source>
        <dbReference type="ARBA" id="ARBA00023316"/>
    </source>
</evidence>
<dbReference type="InterPro" id="IPR000757">
    <property type="entry name" value="Beta-glucanase-like"/>
</dbReference>
<dbReference type="AlphaFoldDB" id="A0AAD5V627"/>
<dbReference type="InterPro" id="IPR005629">
    <property type="entry name" value="Skn1/Kre6/Sbg1"/>
</dbReference>
<comment type="similarity">
    <text evidence="2">Belongs to the SKN1/KRE6 family.</text>
</comment>
<feature type="transmembrane region" description="Helical" evidence="10">
    <location>
        <begin position="216"/>
        <end position="239"/>
    </location>
</feature>
<evidence type="ECO:0000256" key="6">
    <source>
        <dbReference type="ARBA" id="ARBA00023136"/>
    </source>
</evidence>
<dbReference type="Gene3D" id="2.60.120.200">
    <property type="match status" value="2"/>
</dbReference>
<dbReference type="PANTHER" id="PTHR31361:SF15">
    <property type="entry name" value="GH16 DOMAIN-CONTAINING PROTEIN"/>
    <property type="match status" value="1"/>
</dbReference>
<comment type="caution">
    <text evidence="12">The sequence shown here is derived from an EMBL/GenBank/DDBJ whole genome shotgun (WGS) entry which is preliminary data.</text>
</comment>
<evidence type="ECO:0000256" key="4">
    <source>
        <dbReference type="ARBA" id="ARBA00022968"/>
    </source>
</evidence>
<organism evidence="12 13">
    <name type="scientific">Meripilus lineatus</name>
    <dbReference type="NCBI Taxonomy" id="2056292"/>
    <lineage>
        <taxon>Eukaryota</taxon>
        <taxon>Fungi</taxon>
        <taxon>Dikarya</taxon>
        <taxon>Basidiomycota</taxon>
        <taxon>Agaricomycotina</taxon>
        <taxon>Agaricomycetes</taxon>
        <taxon>Polyporales</taxon>
        <taxon>Meripilaceae</taxon>
        <taxon>Meripilus</taxon>
    </lineage>
</organism>
<dbReference type="SUPFAM" id="SSF49899">
    <property type="entry name" value="Concanavalin A-like lectins/glucanases"/>
    <property type="match status" value="1"/>
</dbReference>
<evidence type="ECO:0000256" key="9">
    <source>
        <dbReference type="SAM" id="MobiDB-lite"/>
    </source>
</evidence>
<dbReference type="InterPro" id="IPR013320">
    <property type="entry name" value="ConA-like_dom_sf"/>
</dbReference>
<accession>A0AAD5V627</accession>
<evidence type="ECO:0000259" key="11">
    <source>
        <dbReference type="PROSITE" id="PS51762"/>
    </source>
</evidence>
<dbReference type="PROSITE" id="PS51762">
    <property type="entry name" value="GH16_2"/>
    <property type="match status" value="1"/>
</dbReference>
<dbReference type="GO" id="GO:0005789">
    <property type="term" value="C:endoplasmic reticulum membrane"/>
    <property type="evidence" value="ECO:0007669"/>
    <property type="project" value="TreeGrafter"/>
</dbReference>
<dbReference type="PANTHER" id="PTHR31361">
    <property type="entry name" value="BETA-GLUCAN SYNTHESIS-ASSOCIATED PROTEIN KRE6-RELATED"/>
    <property type="match status" value="1"/>
</dbReference>
<evidence type="ECO:0000313" key="13">
    <source>
        <dbReference type="Proteomes" id="UP001212997"/>
    </source>
</evidence>
<keyword evidence="5 10" id="KW-1133">Transmembrane helix</keyword>
<feature type="compositionally biased region" description="Low complexity" evidence="9">
    <location>
        <begin position="10"/>
        <end position="25"/>
    </location>
</feature>
<keyword evidence="6 10" id="KW-0472">Membrane</keyword>
<keyword evidence="7" id="KW-0325">Glycoprotein</keyword>
<proteinExistence type="inferred from homology"/>
<protein>
    <recommendedName>
        <fullName evidence="11">GH16 domain-containing protein</fullName>
    </recommendedName>
</protein>
<feature type="compositionally biased region" description="Polar residues" evidence="9">
    <location>
        <begin position="58"/>
        <end position="95"/>
    </location>
</feature>
<feature type="domain" description="GH16" evidence="11">
    <location>
        <begin position="285"/>
        <end position="663"/>
    </location>
</feature>
<keyword evidence="4" id="KW-0735">Signal-anchor</keyword>
<name>A0AAD5V627_9APHY</name>
<evidence type="ECO:0000256" key="2">
    <source>
        <dbReference type="ARBA" id="ARBA00010962"/>
    </source>
</evidence>
<reference evidence="12" key="1">
    <citation type="submission" date="2022-07" db="EMBL/GenBank/DDBJ databases">
        <title>Genome Sequence of Physisporinus lineatus.</title>
        <authorList>
            <person name="Buettner E."/>
        </authorList>
    </citation>
    <scope>NUCLEOTIDE SEQUENCE</scope>
    <source>
        <strain evidence="12">VT162</strain>
    </source>
</reference>
<evidence type="ECO:0000256" key="1">
    <source>
        <dbReference type="ARBA" id="ARBA00004606"/>
    </source>
</evidence>
<dbReference type="Proteomes" id="UP001212997">
    <property type="component" value="Unassembled WGS sequence"/>
</dbReference>
<dbReference type="GO" id="GO:0031505">
    <property type="term" value="P:fungal-type cell wall organization"/>
    <property type="evidence" value="ECO:0007669"/>
    <property type="project" value="TreeGrafter"/>
</dbReference>
<dbReference type="EMBL" id="JANAWD010000096">
    <property type="protein sequence ID" value="KAJ3487282.1"/>
    <property type="molecule type" value="Genomic_DNA"/>
</dbReference>
<evidence type="ECO:0000256" key="3">
    <source>
        <dbReference type="ARBA" id="ARBA00022692"/>
    </source>
</evidence>
<dbReference type="GO" id="GO:0005886">
    <property type="term" value="C:plasma membrane"/>
    <property type="evidence" value="ECO:0007669"/>
    <property type="project" value="TreeGrafter"/>
</dbReference>
<comment type="subcellular location">
    <subcellularLocation>
        <location evidence="1">Membrane</location>
        <topology evidence="1">Single-pass type II membrane protein</topology>
    </subcellularLocation>
</comment>
<dbReference type="Pfam" id="PF03935">
    <property type="entry name" value="SKN1_KRE6_Sbg1"/>
    <property type="match status" value="1"/>
</dbReference>
<gene>
    <name evidence="12" type="ORF">NLI96_g3630</name>
</gene>
<keyword evidence="3 10" id="KW-0812">Transmembrane</keyword>
<feature type="region of interest" description="Disordered" evidence="9">
    <location>
        <begin position="1"/>
        <end position="95"/>
    </location>
</feature>